<evidence type="ECO:0000313" key="2">
    <source>
        <dbReference type="EMBL" id="KAA8495280.1"/>
    </source>
</evidence>
<evidence type="ECO:0000313" key="3">
    <source>
        <dbReference type="Proteomes" id="UP000324585"/>
    </source>
</evidence>
<feature type="region of interest" description="Disordered" evidence="1">
    <location>
        <begin position="63"/>
        <end position="83"/>
    </location>
</feature>
<organism evidence="2 3">
    <name type="scientific">Porphyridium purpureum</name>
    <name type="common">Red alga</name>
    <name type="synonym">Porphyridium cruentum</name>
    <dbReference type="NCBI Taxonomy" id="35688"/>
    <lineage>
        <taxon>Eukaryota</taxon>
        <taxon>Rhodophyta</taxon>
        <taxon>Bangiophyceae</taxon>
        <taxon>Porphyridiales</taxon>
        <taxon>Porphyridiaceae</taxon>
        <taxon>Porphyridium</taxon>
    </lineage>
</organism>
<accession>A0A5J4YWF7</accession>
<dbReference type="EMBL" id="VRMN01000003">
    <property type="protein sequence ID" value="KAA8495280.1"/>
    <property type="molecule type" value="Genomic_DNA"/>
</dbReference>
<evidence type="ECO:0000256" key="1">
    <source>
        <dbReference type="SAM" id="MobiDB-lite"/>
    </source>
</evidence>
<gene>
    <name evidence="2" type="ORF">FVE85_1435</name>
</gene>
<proteinExistence type="predicted"/>
<protein>
    <submittedName>
        <fullName evidence="2">Uncharacterized protein</fullName>
    </submittedName>
</protein>
<name>A0A5J4YWF7_PORPP</name>
<sequence>MTSSRRLGMDSHRQSLASQSAGAQLAQYASLAFVVSVGPCGSRGSTRTHHCGRRADKCYQHGRCSGRTETQDDRHKSKPSRTGLGLGLCTHGDGFRVRNREVRSVARRLVPGAWVLTQKAICIASSGPNSSRSLARVSTRMRAESDSFSGFGRKREEKREEKQIDDLDLVLSVRELMAADAVADEVHLNLQRLCSETSLDQKLVKQFAVVLDVSGVEWISAQVMSDRGVVQFAESDPRALQDKATMLPLSIWRYSGTHKMFMKYTRELRQLPNLEDVCKVASMTCIEDLEKVFSQNREKRAAGFRVFVSAAKESSEDVKHLVERVQVSSTLSFKGLSCAALSNASCVDINVLLGELESSLGADMHPSSLCVEIPVDFVGLDWDSFVARYGNLLRRYARFPGNLAFRVRTSSILEMLEAKFEDELDFELDNAEENGSDFDDSDLDFSDSESDEE</sequence>
<dbReference type="Proteomes" id="UP000324585">
    <property type="component" value="Unassembled WGS sequence"/>
</dbReference>
<keyword evidence="3" id="KW-1185">Reference proteome</keyword>
<comment type="caution">
    <text evidence="2">The sequence shown here is derived from an EMBL/GenBank/DDBJ whole genome shotgun (WGS) entry which is preliminary data.</text>
</comment>
<dbReference type="AlphaFoldDB" id="A0A5J4YWF7"/>
<feature type="region of interest" description="Disordered" evidence="1">
    <location>
        <begin position="431"/>
        <end position="453"/>
    </location>
</feature>
<reference evidence="3" key="1">
    <citation type="journal article" date="2019" name="Nat. Commun.">
        <title>Expansion of phycobilisome linker gene families in mesophilic red algae.</title>
        <authorList>
            <person name="Lee J."/>
            <person name="Kim D."/>
            <person name="Bhattacharya D."/>
            <person name="Yoon H.S."/>
        </authorList>
    </citation>
    <scope>NUCLEOTIDE SEQUENCE [LARGE SCALE GENOMIC DNA]</scope>
    <source>
        <strain evidence="3">CCMP 1328</strain>
    </source>
</reference>